<dbReference type="AlphaFoldDB" id="A0A3T0DR05"/>
<gene>
    <name evidence="5" type="ORF">CXR27_11320</name>
</gene>
<feature type="compositionally biased region" description="Low complexity" evidence="2">
    <location>
        <begin position="22"/>
        <end position="37"/>
    </location>
</feature>
<keyword evidence="3" id="KW-1133">Transmembrane helix</keyword>
<feature type="transmembrane region" description="Helical" evidence="3">
    <location>
        <begin position="190"/>
        <end position="223"/>
    </location>
</feature>
<protein>
    <recommendedName>
        <fullName evidence="4">DUF4352 domain-containing protein</fullName>
    </recommendedName>
</protein>
<organism evidence="5 6">
    <name type="scientific">Brevibacterium aurantiacum</name>
    <dbReference type="NCBI Taxonomy" id="273384"/>
    <lineage>
        <taxon>Bacteria</taxon>
        <taxon>Bacillati</taxon>
        <taxon>Actinomycetota</taxon>
        <taxon>Actinomycetes</taxon>
        <taxon>Micrococcales</taxon>
        <taxon>Brevibacteriaceae</taxon>
        <taxon>Brevibacterium</taxon>
    </lineage>
</organism>
<dbReference type="InterPro" id="IPR029051">
    <property type="entry name" value="DUF4352"/>
</dbReference>
<reference evidence="5 6" key="2">
    <citation type="submission" date="2019-01" db="EMBL/GenBank/DDBJ databases">
        <title>Comparative genomic analysis of Brevibacterium aurantiacum sheds light on its evolution and its adaptation to smear-ripened cheeses.</title>
        <authorList>
            <person name="Moineau S."/>
        </authorList>
    </citation>
    <scope>NUCLEOTIDE SEQUENCE [LARGE SCALE GENOMIC DNA]</scope>
    <source>
        <strain evidence="5 6">SMQ-1420</strain>
    </source>
</reference>
<keyword evidence="3" id="KW-0472">Membrane</keyword>
<dbReference type="EMBL" id="CP025334">
    <property type="protein sequence ID" value="AZT97525.1"/>
    <property type="molecule type" value="Genomic_DNA"/>
</dbReference>
<feature type="compositionally biased region" description="Polar residues" evidence="2">
    <location>
        <begin position="48"/>
        <end position="74"/>
    </location>
</feature>
<feature type="domain" description="DUF4352" evidence="4">
    <location>
        <begin position="344"/>
        <end position="433"/>
    </location>
</feature>
<keyword evidence="1" id="KW-0732">Signal</keyword>
<proteinExistence type="predicted"/>
<feature type="region of interest" description="Disordered" evidence="2">
    <location>
        <begin position="279"/>
        <end position="321"/>
    </location>
</feature>
<dbReference type="Gene3D" id="2.60.40.1240">
    <property type="match status" value="1"/>
</dbReference>
<evidence type="ECO:0000313" key="6">
    <source>
        <dbReference type="Proteomes" id="UP000282731"/>
    </source>
</evidence>
<name>A0A3T0DR05_BREAU</name>
<evidence type="ECO:0000313" key="5">
    <source>
        <dbReference type="EMBL" id="AZT97525.1"/>
    </source>
</evidence>
<evidence type="ECO:0000256" key="1">
    <source>
        <dbReference type="ARBA" id="ARBA00022729"/>
    </source>
</evidence>
<dbReference type="Proteomes" id="UP000282731">
    <property type="component" value="Chromosome"/>
</dbReference>
<reference evidence="5 6" key="1">
    <citation type="submission" date="2017-12" db="EMBL/GenBank/DDBJ databases">
        <authorList>
            <person name="Levesque S."/>
        </authorList>
    </citation>
    <scope>NUCLEOTIDE SEQUENCE [LARGE SCALE GENOMIC DNA]</scope>
    <source>
        <strain evidence="5 6">SMQ-1420</strain>
    </source>
</reference>
<feature type="region of interest" description="Disordered" evidence="2">
    <location>
        <begin position="1"/>
        <end position="144"/>
    </location>
</feature>
<evidence type="ECO:0000256" key="2">
    <source>
        <dbReference type="SAM" id="MobiDB-lite"/>
    </source>
</evidence>
<feature type="transmembrane region" description="Helical" evidence="3">
    <location>
        <begin position="244"/>
        <end position="269"/>
    </location>
</feature>
<feature type="compositionally biased region" description="Low complexity" evidence="2">
    <location>
        <begin position="304"/>
        <end position="314"/>
    </location>
</feature>
<dbReference type="InterPro" id="IPR029050">
    <property type="entry name" value="Immunoprotect_excell_Ig-like"/>
</dbReference>
<feature type="compositionally biased region" description="Low complexity" evidence="2">
    <location>
        <begin position="75"/>
        <end position="88"/>
    </location>
</feature>
<dbReference type="Pfam" id="PF11611">
    <property type="entry name" value="DUF4352"/>
    <property type="match status" value="1"/>
</dbReference>
<sequence>MRVTIDEDFGALMSTPQNPYEPNNGSGNQNPNGSGPDNQPPSAPGFSGDQNSAPQYGSQNNGQQPQYGSQNDPNQQPQYGSQPQYGQQNDAGAPGYDQNQGGYDQNQGGYDQGYGANSQGYGQDPYGQNQDGYGQGYDANAQGYDANQYGQQPAYAGADGSSDQFIPANPNASYGSYSAGSGNSTSKNIWGILALIGGIVGILLSIFFGIGFLFGAAGVIFAFVGLSAIKKGLANNKGMTITGMILSFIAILFSIISVIVTLIFGGMFISAFDEAADEQAAEEQEKENPFAEPTTIPPSEPVTDPSESSDSGPEPALPVESGGVEIGTDLIAAVAVKSDTAADTAAGAEDTNGQIAVVTVTLKNNSGSDIDMSSAQMSADDGAGKEYADVFESGKYKASLVFDTTVPAGGEKTVQLAYGVPSSELDKVHLKLALGEDLGKGKNFEFSKAA</sequence>
<feature type="compositionally biased region" description="Low complexity" evidence="2">
    <location>
        <begin position="95"/>
        <end position="138"/>
    </location>
</feature>
<keyword evidence="3" id="KW-0812">Transmembrane</keyword>
<accession>A0A3T0DR05</accession>
<evidence type="ECO:0000256" key="3">
    <source>
        <dbReference type="SAM" id="Phobius"/>
    </source>
</evidence>
<evidence type="ECO:0000259" key="4">
    <source>
        <dbReference type="Pfam" id="PF11611"/>
    </source>
</evidence>